<dbReference type="PROSITE" id="PS50110">
    <property type="entry name" value="RESPONSE_REGULATORY"/>
    <property type="match status" value="1"/>
</dbReference>
<keyword evidence="6" id="KW-0808">Transferase</keyword>
<comment type="catalytic activity">
    <reaction evidence="1">
        <text>ATP + protein L-histidine = ADP + protein N-phospho-L-histidine.</text>
        <dbReference type="EC" id="2.7.13.3"/>
    </reaction>
</comment>
<dbReference type="SUPFAM" id="SSF55781">
    <property type="entry name" value="GAF domain-like"/>
    <property type="match status" value="1"/>
</dbReference>
<dbReference type="SMART" id="SM00388">
    <property type="entry name" value="HisKA"/>
    <property type="match status" value="1"/>
</dbReference>
<dbReference type="SUPFAM" id="SSF55785">
    <property type="entry name" value="PYP-like sensor domain (PAS domain)"/>
    <property type="match status" value="1"/>
</dbReference>
<dbReference type="EC" id="2.7.13.3" evidence="3"/>
<evidence type="ECO:0000259" key="14">
    <source>
        <dbReference type="PROSITE" id="PS50110"/>
    </source>
</evidence>
<evidence type="ECO:0000256" key="11">
    <source>
        <dbReference type="ARBA" id="ARBA00023136"/>
    </source>
</evidence>
<dbReference type="RefSeq" id="WP_012855075.1">
    <property type="nucleotide sequence ID" value="NC_013510.1"/>
</dbReference>
<dbReference type="GO" id="GO:0005524">
    <property type="term" value="F:ATP binding"/>
    <property type="evidence" value="ECO:0007669"/>
    <property type="project" value="UniProtKB-KW"/>
</dbReference>
<dbReference type="SMART" id="SM00387">
    <property type="entry name" value="HATPase_c"/>
    <property type="match status" value="1"/>
</dbReference>
<dbReference type="Pfam" id="PF13185">
    <property type="entry name" value="GAF_2"/>
    <property type="match status" value="1"/>
</dbReference>
<evidence type="ECO:0000256" key="5">
    <source>
        <dbReference type="ARBA" id="ARBA00022553"/>
    </source>
</evidence>
<dbReference type="Proteomes" id="UP000001918">
    <property type="component" value="Chromosome"/>
</dbReference>
<dbReference type="PRINTS" id="PR00344">
    <property type="entry name" value="BCTRLSENSOR"/>
</dbReference>
<protein>
    <recommendedName>
        <fullName evidence="3">histidine kinase</fullName>
        <ecNumber evidence="3">2.7.13.3</ecNumber>
    </recommendedName>
</protein>
<keyword evidence="17" id="KW-1185">Reference proteome</keyword>
<dbReference type="EMBL" id="CP001738">
    <property type="protein sequence ID" value="ACZ00294.1"/>
    <property type="molecule type" value="Genomic_DNA"/>
</dbReference>
<dbReference type="Pfam" id="PF02518">
    <property type="entry name" value="HATPase_c"/>
    <property type="match status" value="1"/>
</dbReference>
<dbReference type="KEGG" id="tcu:Tcur_4775"/>
<dbReference type="Gene3D" id="3.40.50.2300">
    <property type="match status" value="1"/>
</dbReference>
<dbReference type="Pfam" id="PF07228">
    <property type="entry name" value="SpoIIE"/>
    <property type="match status" value="1"/>
</dbReference>
<feature type="domain" description="Response regulatory" evidence="14">
    <location>
        <begin position="632"/>
        <end position="747"/>
    </location>
</feature>
<evidence type="ECO:0000256" key="10">
    <source>
        <dbReference type="ARBA" id="ARBA00023012"/>
    </source>
</evidence>
<dbReference type="Gene3D" id="3.30.450.40">
    <property type="match status" value="1"/>
</dbReference>
<dbReference type="Pfam" id="PF00072">
    <property type="entry name" value="Response_reg"/>
    <property type="match status" value="1"/>
</dbReference>
<evidence type="ECO:0000256" key="2">
    <source>
        <dbReference type="ARBA" id="ARBA00004236"/>
    </source>
</evidence>
<dbReference type="InterPro" id="IPR011006">
    <property type="entry name" value="CheY-like_superfamily"/>
</dbReference>
<dbReference type="eggNOG" id="COG0745">
    <property type="taxonomic scope" value="Bacteria"/>
</dbReference>
<feature type="domain" description="Histidine kinase" evidence="13">
    <location>
        <begin position="353"/>
        <end position="570"/>
    </location>
</feature>
<evidence type="ECO:0000259" key="13">
    <source>
        <dbReference type="PROSITE" id="PS50109"/>
    </source>
</evidence>
<dbReference type="InterPro" id="IPR036097">
    <property type="entry name" value="HisK_dim/P_sf"/>
</dbReference>
<sequence>MGDGAHEDAAALVRQASAEDGEMVRLVREFDWAAVGMGDPADWPAELRVACRICLNSQYPMVVWWGPQMRCIYNDAYRPLLGGKHPAALGSPGEQVWAEAWPLVEPSMRQVLESGVSIGAQDVPLEVIRQGYQEETYWTFSTSPLHGNGAVTGVFTVCDETTEQVVARRRLEALRRLGSLTETPRSVPEACRLAAETLREAERDAPFAALYARKPGGDALELVATSPPGIDPRPRDGGPGGWPLEEVMRTGRPVVVADVAERFGELPSGGWPVPPREAMVLPLPGGEDGRPAGVIVLAAGAGRPLDEGYRTFLRLLGQETSALISRALTYRAQQRRAEELAELNRAKTVFFTDISHEFRTPLTLIVGPLEELRSRLGPADQWVRENLEIIRHSALRMTRLVDTLLDFARIEAGRMEARYQPTDLAVFTADLAGVFRAAVDKAGLRLEVDCPPLPEPVYVDRGMWEKIVLNLLSNALKFTFEGSITVRLRAEDGQAVLRVSDTGVGMSEQDLPRVFERFQRVKAAQTRSIEGSGIGLALVRELVHLHGGTIGVDSTLGKGTTFTIRLPFGHAHLPEGELVPSTEEEVSPTADPYVEEALRWLPGDREDEWTDVSGPAEPHLVGEAVSAGERARVLVADDNPDLRDYLRRLLRPAYRVKTVADGEQALRAARADPPDLVISDVMMPGMGGLELVSRLRADPRTADVPVLLLSALAGERHSAEGLAAGADDYLVKPFSAVELLARVRANVEMHRLRRQHAAWRSALFDSLQEAFFVMNEQGEIIEINNAFTDLLGFGPEGLPYRQPFPWWPDPDTEPEAHRRTAELVSRMTRRAKGRHTTPLRHRDGRRVWVATAYNEVFTPGTGERRIVGTLRDITAERAAAQRDMALANMSLRLSGTDSLPQTLRAALEEMAGLWEPARIIAATWDEGDRVQVISGGAEIGWEDLPAPVRATIEDLRRRPPLRPVSFADPAGVGITLEHFGGPLVIWIEPDPHRLLTSEDQPLLIALCGYLSQALQHISVVSQQREIVLAFQRAILSPGELPGGFSARYEPAARPLPVGGDWYDAFGFPDGRIGIVVGDCVGRGVSAAAVMGQLRSACRALLLQLADPALTLAAMDGFAEMVPGAVGTTVFCGVLDPHTGRLTYSSAGHLPGIAVHADARTDLLEEGRGTPLGVVPGMPRPDGEYLLPPETTLLLYTDGLIERRDRSLDVGIGQAAAVARRYRRLPLEDLAQQVMTRLIPEGKGYDDDAALLLYRRPHGLHLSFPADAARLAAVRAELRRWLEGFNLGPALTQRVLTAAGEACGNAVEHGRGDRPGRLVRLTASVTGEELQVTVADSSRWQFPHQGGGQGHGRGLALIRALIHRVAVEHGPTGTTVDMRIGIAP</sequence>
<keyword evidence="4" id="KW-1003">Cell membrane</keyword>
<evidence type="ECO:0000313" key="17">
    <source>
        <dbReference type="Proteomes" id="UP000001918"/>
    </source>
</evidence>
<evidence type="ECO:0000259" key="15">
    <source>
        <dbReference type="PROSITE" id="PS50112"/>
    </source>
</evidence>
<dbReference type="SUPFAM" id="SSF55874">
    <property type="entry name" value="ATPase domain of HSP90 chaperone/DNA topoisomerase II/histidine kinase"/>
    <property type="match status" value="2"/>
</dbReference>
<evidence type="ECO:0000256" key="9">
    <source>
        <dbReference type="ARBA" id="ARBA00022840"/>
    </source>
</evidence>
<keyword evidence="10" id="KW-0902">Two-component regulatory system</keyword>
<dbReference type="SMART" id="SM00448">
    <property type="entry name" value="REC"/>
    <property type="match status" value="1"/>
</dbReference>
<dbReference type="GO" id="GO:0006355">
    <property type="term" value="P:regulation of DNA-templated transcription"/>
    <property type="evidence" value="ECO:0007669"/>
    <property type="project" value="InterPro"/>
</dbReference>
<keyword evidence="7" id="KW-0547">Nucleotide-binding</keyword>
<dbReference type="CDD" id="cd00130">
    <property type="entry name" value="PAS"/>
    <property type="match status" value="1"/>
</dbReference>
<proteinExistence type="predicted"/>
<feature type="modified residue" description="4-aspartylphosphate" evidence="12">
    <location>
        <position position="680"/>
    </location>
</feature>
<dbReference type="SMART" id="SM00065">
    <property type="entry name" value="GAF"/>
    <property type="match status" value="1"/>
</dbReference>
<dbReference type="FunFam" id="3.30.565.10:FF:000023">
    <property type="entry name" value="PAS domain-containing sensor histidine kinase"/>
    <property type="match status" value="1"/>
</dbReference>
<keyword evidence="11" id="KW-0472">Membrane</keyword>
<dbReference type="SUPFAM" id="SSF52172">
    <property type="entry name" value="CheY-like"/>
    <property type="match status" value="1"/>
</dbReference>
<dbReference type="InterPro" id="IPR013767">
    <property type="entry name" value="PAS_fold"/>
</dbReference>
<dbReference type="Pfam" id="PF00512">
    <property type="entry name" value="HisKA"/>
    <property type="match status" value="1"/>
</dbReference>
<gene>
    <name evidence="16" type="ordered locus">Tcur_4775</name>
</gene>
<dbReference type="Gene3D" id="3.60.40.10">
    <property type="entry name" value="PPM-type phosphatase domain"/>
    <property type="match status" value="1"/>
</dbReference>
<dbReference type="InterPro" id="IPR003661">
    <property type="entry name" value="HisK_dim/P_dom"/>
</dbReference>
<comment type="subcellular location">
    <subcellularLocation>
        <location evidence="2">Cell membrane</location>
    </subcellularLocation>
</comment>
<dbReference type="eggNOG" id="COG2172">
    <property type="taxonomic scope" value="Bacteria"/>
</dbReference>
<dbReference type="PROSITE" id="PS50112">
    <property type="entry name" value="PAS"/>
    <property type="match status" value="1"/>
</dbReference>
<name>D1A788_THECD</name>
<dbReference type="NCBIfam" id="TIGR00229">
    <property type="entry name" value="sensory_box"/>
    <property type="match status" value="1"/>
</dbReference>
<dbReference type="PROSITE" id="PS50109">
    <property type="entry name" value="HIS_KIN"/>
    <property type="match status" value="1"/>
</dbReference>
<evidence type="ECO:0000256" key="1">
    <source>
        <dbReference type="ARBA" id="ARBA00000085"/>
    </source>
</evidence>
<dbReference type="CDD" id="cd00082">
    <property type="entry name" value="HisKA"/>
    <property type="match status" value="1"/>
</dbReference>
<dbReference type="SMART" id="SM00331">
    <property type="entry name" value="PP2C_SIG"/>
    <property type="match status" value="1"/>
</dbReference>
<dbReference type="PANTHER" id="PTHR43547">
    <property type="entry name" value="TWO-COMPONENT HISTIDINE KINASE"/>
    <property type="match status" value="1"/>
</dbReference>
<dbReference type="eggNOG" id="COG2208">
    <property type="taxonomic scope" value="Bacteria"/>
</dbReference>
<dbReference type="FunFam" id="1.10.287.130:FF:000045">
    <property type="entry name" value="Two-component system sensor histidine kinase/response regulator"/>
    <property type="match status" value="1"/>
</dbReference>
<dbReference type="InterPro" id="IPR004358">
    <property type="entry name" value="Sig_transdc_His_kin-like_C"/>
</dbReference>
<dbReference type="CDD" id="cd16922">
    <property type="entry name" value="HATPase_EvgS-ArcB-TorS-like"/>
    <property type="match status" value="1"/>
</dbReference>
<dbReference type="Pfam" id="PF00989">
    <property type="entry name" value="PAS"/>
    <property type="match status" value="1"/>
</dbReference>
<dbReference type="InterPro" id="IPR035965">
    <property type="entry name" value="PAS-like_dom_sf"/>
</dbReference>
<dbReference type="InterPro" id="IPR005467">
    <property type="entry name" value="His_kinase_dom"/>
</dbReference>
<dbReference type="HOGENOM" id="CLU_000445_82_3_11"/>
<evidence type="ECO:0000256" key="12">
    <source>
        <dbReference type="PROSITE-ProRule" id="PRU00169"/>
    </source>
</evidence>
<accession>D1A788</accession>
<reference evidence="16 17" key="1">
    <citation type="journal article" date="2011" name="Stand. Genomic Sci.">
        <title>Complete genome sequence of Thermomonospora curvata type strain (B9).</title>
        <authorList>
            <person name="Chertkov O."/>
            <person name="Sikorski J."/>
            <person name="Nolan M."/>
            <person name="Lapidus A."/>
            <person name="Lucas S."/>
            <person name="Del Rio T.G."/>
            <person name="Tice H."/>
            <person name="Cheng J.F."/>
            <person name="Goodwin L."/>
            <person name="Pitluck S."/>
            <person name="Liolios K."/>
            <person name="Ivanova N."/>
            <person name="Mavromatis K."/>
            <person name="Mikhailova N."/>
            <person name="Ovchinnikova G."/>
            <person name="Pati A."/>
            <person name="Chen A."/>
            <person name="Palaniappan K."/>
            <person name="Djao O.D."/>
            <person name="Land M."/>
            <person name="Hauser L."/>
            <person name="Chang Y.J."/>
            <person name="Jeffries C.D."/>
            <person name="Brettin T."/>
            <person name="Han C."/>
            <person name="Detter J.C."/>
            <person name="Rohde M."/>
            <person name="Goker M."/>
            <person name="Woyke T."/>
            <person name="Bristow J."/>
            <person name="Eisen J.A."/>
            <person name="Markowitz V."/>
            <person name="Hugenholtz P."/>
            <person name="Klenk H.P."/>
            <person name="Kyrpides N.C."/>
        </authorList>
    </citation>
    <scope>NUCLEOTIDE SEQUENCE [LARGE SCALE GENOMIC DNA]</scope>
    <source>
        <strain evidence="17">ATCC 19995 / DSM 43183 / JCM 3096 / KCTC 9072 / NBRC 15933 / NCIMB 10081 / Henssen B9</strain>
    </source>
</reference>
<dbReference type="InterPro" id="IPR029016">
    <property type="entry name" value="GAF-like_dom_sf"/>
</dbReference>
<keyword evidence="9" id="KW-0067">ATP-binding</keyword>
<dbReference type="InterPro" id="IPR013656">
    <property type="entry name" value="PAS_4"/>
</dbReference>
<dbReference type="Pfam" id="PF08448">
    <property type="entry name" value="PAS_4"/>
    <property type="match status" value="1"/>
</dbReference>
<dbReference type="InterPro" id="IPR036890">
    <property type="entry name" value="HATPase_C_sf"/>
</dbReference>
<evidence type="ECO:0000256" key="4">
    <source>
        <dbReference type="ARBA" id="ARBA00022475"/>
    </source>
</evidence>
<dbReference type="Gene3D" id="3.30.450.20">
    <property type="entry name" value="PAS domain"/>
    <property type="match status" value="2"/>
</dbReference>
<dbReference type="InterPro" id="IPR003594">
    <property type="entry name" value="HATPase_dom"/>
</dbReference>
<dbReference type="InterPro" id="IPR001932">
    <property type="entry name" value="PPM-type_phosphatase-like_dom"/>
</dbReference>
<feature type="domain" description="PAS" evidence="15">
    <location>
        <begin position="763"/>
        <end position="798"/>
    </location>
</feature>
<dbReference type="InterPro" id="IPR036457">
    <property type="entry name" value="PPM-type-like_dom_sf"/>
</dbReference>
<dbReference type="CDD" id="cd16936">
    <property type="entry name" value="HATPase_RsbW-like"/>
    <property type="match status" value="1"/>
</dbReference>
<dbReference type="GO" id="GO:0005886">
    <property type="term" value="C:plasma membrane"/>
    <property type="evidence" value="ECO:0007669"/>
    <property type="project" value="UniProtKB-SubCell"/>
</dbReference>
<dbReference type="GO" id="GO:0000155">
    <property type="term" value="F:phosphorelay sensor kinase activity"/>
    <property type="evidence" value="ECO:0007669"/>
    <property type="project" value="InterPro"/>
</dbReference>
<dbReference type="Gene3D" id="3.30.565.10">
    <property type="entry name" value="Histidine kinase-like ATPase, C-terminal domain"/>
    <property type="match status" value="2"/>
</dbReference>
<dbReference type="eggNOG" id="COG2205">
    <property type="taxonomic scope" value="Bacteria"/>
</dbReference>
<dbReference type="OrthoDB" id="163538at2"/>
<organism evidence="16 17">
    <name type="scientific">Thermomonospora curvata (strain ATCC 19995 / DSM 43183 / JCM 3096 / KCTC 9072 / NBRC 15933 / NCIMB 10081 / Henssen B9)</name>
    <dbReference type="NCBI Taxonomy" id="471852"/>
    <lineage>
        <taxon>Bacteria</taxon>
        <taxon>Bacillati</taxon>
        <taxon>Actinomycetota</taxon>
        <taxon>Actinomycetes</taxon>
        <taxon>Streptosporangiales</taxon>
        <taxon>Thermomonosporaceae</taxon>
        <taxon>Thermomonospora</taxon>
    </lineage>
</organism>
<keyword evidence="5 12" id="KW-0597">Phosphoprotein</keyword>
<dbReference type="Pfam" id="PF13581">
    <property type="entry name" value="HATPase_c_2"/>
    <property type="match status" value="1"/>
</dbReference>
<dbReference type="STRING" id="471852.Tcur_4775"/>
<evidence type="ECO:0000313" key="16">
    <source>
        <dbReference type="EMBL" id="ACZ00294.1"/>
    </source>
</evidence>
<dbReference type="InterPro" id="IPR001789">
    <property type="entry name" value="Sig_transdc_resp-reg_receiver"/>
</dbReference>
<dbReference type="Gene3D" id="1.10.287.130">
    <property type="match status" value="1"/>
</dbReference>
<evidence type="ECO:0000256" key="3">
    <source>
        <dbReference type="ARBA" id="ARBA00012438"/>
    </source>
</evidence>
<evidence type="ECO:0000256" key="8">
    <source>
        <dbReference type="ARBA" id="ARBA00022777"/>
    </source>
</evidence>
<evidence type="ECO:0000256" key="6">
    <source>
        <dbReference type="ARBA" id="ARBA00022679"/>
    </source>
</evidence>
<dbReference type="InterPro" id="IPR003018">
    <property type="entry name" value="GAF"/>
</dbReference>
<keyword evidence="8 16" id="KW-0418">Kinase</keyword>
<evidence type="ECO:0000256" key="7">
    <source>
        <dbReference type="ARBA" id="ARBA00022741"/>
    </source>
</evidence>
<dbReference type="SUPFAM" id="SSF47384">
    <property type="entry name" value="Homodimeric domain of signal transducing histidine kinase"/>
    <property type="match status" value="1"/>
</dbReference>
<dbReference type="eggNOG" id="COG2202">
    <property type="taxonomic scope" value="Bacteria"/>
</dbReference>
<dbReference type="InterPro" id="IPR000014">
    <property type="entry name" value="PAS"/>
</dbReference>
<dbReference type="PANTHER" id="PTHR43547:SF2">
    <property type="entry name" value="HYBRID SIGNAL TRANSDUCTION HISTIDINE KINASE C"/>
    <property type="match status" value="1"/>
</dbReference>